<protein>
    <submittedName>
        <fullName evidence="2">DDE transposase</fullName>
    </submittedName>
</protein>
<organism evidence="2 3">
    <name type="scientific">Edaphobacter acidisoli</name>
    <dbReference type="NCBI Taxonomy" id="2040573"/>
    <lineage>
        <taxon>Bacteria</taxon>
        <taxon>Pseudomonadati</taxon>
        <taxon>Acidobacteriota</taxon>
        <taxon>Terriglobia</taxon>
        <taxon>Terriglobales</taxon>
        <taxon>Acidobacteriaceae</taxon>
        <taxon>Edaphobacter</taxon>
    </lineage>
</organism>
<dbReference type="PANTHER" id="PTHR47163:SF2">
    <property type="entry name" value="SI:DKEY-17M8.2"/>
    <property type="match status" value="1"/>
</dbReference>
<keyword evidence="3" id="KW-1185">Reference proteome</keyword>
<sequence>MAIQDIPNSLIEVIRYFSDVDVCIEFIASLRWLDGTVCPHCESKNVGFLKTRRIWKCRACRKQFSVKTGTIFEESPIKLDKWLMAIWLVVNCKNGISSYEIARDLKVTQKSAWFMLHRIRLALKNGSWEKLGGSGGPVEVDETFIGGKPKNMHADKRLKMKTALHGYAEKAIVVGMLDRESRQVRAEVISSVKRETLQKKILERVGFGSTVYTDGWPGYDGLKAEKYIHETVNHMEEYVRGNVHTQGIENFWSLLKRGLNGTYVAVEPFHLDAYLDEQMFRFNNRGTRENPLNDGDRFMLAVSQISGKRLTYAELTGKVPATQS</sequence>
<comment type="caution">
    <text evidence="2">The sequence shown here is derived from an EMBL/GenBank/DDBJ whole genome shotgun (WGS) entry which is preliminary data.</text>
</comment>
<dbReference type="Proteomes" id="UP000648801">
    <property type="component" value="Unassembled WGS sequence"/>
</dbReference>
<dbReference type="RefSeq" id="WP_188760202.1">
    <property type="nucleotide sequence ID" value="NZ_BMJB01000002.1"/>
</dbReference>
<dbReference type="AlphaFoldDB" id="A0A916W8D6"/>
<reference evidence="2" key="2">
    <citation type="submission" date="2020-09" db="EMBL/GenBank/DDBJ databases">
        <authorList>
            <person name="Sun Q."/>
            <person name="Zhou Y."/>
        </authorList>
    </citation>
    <scope>NUCLEOTIDE SEQUENCE</scope>
    <source>
        <strain evidence="2">CGMCC 1.15447</strain>
    </source>
</reference>
<reference evidence="2" key="1">
    <citation type="journal article" date="2014" name="Int. J. Syst. Evol. Microbiol.">
        <title>Complete genome sequence of Corynebacterium casei LMG S-19264T (=DSM 44701T), isolated from a smear-ripened cheese.</title>
        <authorList>
            <consortium name="US DOE Joint Genome Institute (JGI-PGF)"/>
            <person name="Walter F."/>
            <person name="Albersmeier A."/>
            <person name="Kalinowski J."/>
            <person name="Ruckert C."/>
        </authorList>
    </citation>
    <scope>NUCLEOTIDE SEQUENCE</scope>
    <source>
        <strain evidence="2">CGMCC 1.15447</strain>
    </source>
</reference>
<dbReference type="InterPro" id="IPR053164">
    <property type="entry name" value="IS1016-like_transposase"/>
</dbReference>
<accession>A0A916W8D6</accession>
<dbReference type="InterPro" id="IPR024442">
    <property type="entry name" value="Transposase_Zn_ribbon"/>
</dbReference>
<evidence type="ECO:0000259" key="1">
    <source>
        <dbReference type="SMART" id="SM01126"/>
    </source>
</evidence>
<proteinExistence type="predicted"/>
<dbReference type="Pfam" id="PF12760">
    <property type="entry name" value="Zn_ribbon_IS1595"/>
    <property type="match status" value="1"/>
</dbReference>
<dbReference type="SMART" id="SM01126">
    <property type="entry name" value="DDE_Tnp_IS1595"/>
    <property type="match status" value="1"/>
</dbReference>
<dbReference type="PANTHER" id="PTHR47163">
    <property type="entry name" value="DDE_TNP_IS1595 DOMAIN-CONTAINING PROTEIN"/>
    <property type="match status" value="1"/>
</dbReference>
<dbReference type="InterPro" id="IPR024445">
    <property type="entry name" value="Tnp_ISXO2-like"/>
</dbReference>
<name>A0A916W8D6_9BACT</name>
<dbReference type="Pfam" id="PF12762">
    <property type="entry name" value="DDE_Tnp_IS1595"/>
    <property type="match status" value="1"/>
</dbReference>
<dbReference type="NCBIfam" id="NF033547">
    <property type="entry name" value="transpos_IS1595"/>
    <property type="match status" value="1"/>
</dbReference>
<evidence type="ECO:0000313" key="2">
    <source>
        <dbReference type="EMBL" id="GGA75584.1"/>
    </source>
</evidence>
<gene>
    <name evidence="2" type="ORF">GCM10011507_28680</name>
</gene>
<feature type="domain" description="ISXO2-like transposase" evidence="1">
    <location>
        <begin position="130"/>
        <end position="283"/>
    </location>
</feature>
<evidence type="ECO:0000313" key="3">
    <source>
        <dbReference type="Proteomes" id="UP000648801"/>
    </source>
</evidence>
<dbReference type="EMBL" id="BMJB01000002">
    <property type="protein sequence ID" value="GGA75584.1"/>
    <property type="molecule type" value="Genomic_DNA"/>
</dbReference>